<name>A0A9X1X828_9BACL</name>
<keyword evidence="1" id="KW-0472">Membrane</keyword>
<sequence>MKKNKWWIGLIVLQVLVLLGIAASYYAADHYGKDIVLKTKPVDPSDVFYGDYVTLNYEINEVSSSLWNGKSIEDPTPVYAVLSPDNDGLYRVTKVTGDRPDVKGQQVYLKGKATPSMEGFLHLEYGLERYYVKDNTGKQLESPHREYKVTVKVASWGKGVIQRIQPLN</sequence>
<organism evidence="2 3">
    <name type="scientific">Fictibacillus marinisediminis</name>
    <dbReference type="NCBI Taxonomy" id="2878389"/>
    <lineage>
        <taxon>Bacteria</taxon>
        <taxon>Bacillati</taxon>
        <taxon>Bacillota</taxon>
        <taxon>Bacilli</taxon>
        <taxon>Bacillales</taxon>
        <taxon>Fictibacillaceae</taxon>
        <taxon>Fictibacillus</taxon>
    </lineage>
</organism>
<keyword evidence="1" id="KW-1133">Transmembrane helix</keyword>
<protein>
    <submittedName>
        <fullName evidence="2">GDYXXLXY domain-containing protein</fullName>
    </submittedName>
</protein>
<keyword evidence="3" id="KW-1185">Reference proteome</keyword>
<dbReference type="InterPro" id="IPR025833">
    <property type="entry name" value="GDYXXLXY"/>
</dbReference>
<reference evidence="2" key="1">
    <citation type="submission" date="2021-09" db="EMBL/GenBank/DDBJ databases">
        <title>Genome analysis of Fictibacillus sp. KIGAM418 isolated from marine sediment.</title>
        <authorList>
            <person name="Seo M.-J."/>
            <person name="Cho E.-S."/>
            <person name="Hwang C.Y."/>
        </authorList>
    </citation>
    <scope>NUCLEOTIDE SEQUENCE</scope>
    <source>
        <strain evidence="2">KIGAM418</strain>
    </source>
</reference>
<evidence type="ECO:0000313" key="3">
    <source>
        <dbReference type="Proteomes" id="UP001139011"/>
    </source>
</evidence>
<dbReference type="Pfam" id="PF14345">
    <property type="entry name" value="GDYXXLXY"/>
    <property type="match status" value="1"/>
</dbReference>
<dbReference type="AlphaFoldDB" id="A0A9X1X828"/>
<gene>
    <name evidence="2" type="ORF">LCY76_04415</name>
</gene>
<proteinExistence type="predicted"/>
<evidence type="ECO:0000256" key="1">
    <source>
        <dbReference type="SAM" id="Phobius"/>
    </source>
</evidence>
<feature type="transmembrane region" description="Helical" evidence="1">
    <location>
        <begin position="6"/>
        <end position="28"/>
    </location>
</feature>
<dbReference type="EMBL" id="JAIWJX010000002">
    <property type="protein sequence ID" value="MCK6255847.1"/>
    <property type="molecule type" value="Genomic_DNA"/>
</dbReference>
<accession>A0A9X1X828</accession>
<comment type="caution">
    <text evidence="2">The sequence shown here is derived from an EMBL/GenBank/DDBJ whole genome shotgun (WGS) entry which is preliminary data.</text>
</comment>
<evidence type="ECO:0000313" key="2">
    <source>
        <dbReference type="EMBL" id="MCK6255847.1"/>
    </source>
</evidence>
<dbReference type="Proteomes" id="UP001139011">
    <property type="component" value="Unassembled WGS sequence"/>
</dbReference>
<keyword evidence="1" id="KW-0812">Transmembrane</keyword>
<dbReference type="RefSeq" id="WP_248251606.1">
    <property type="nucleotide sequence ID" value="NZ_JAIWJX010000002.1"/>
</dbReference>